<gene>
    <name evidence="1" type="ORF">ENS19_01705</name>
</gene>
<organism evidence="1">
    <name type="scientific">Candidatus Methanomethylicus mesodigestus</name>
    <dbReference type="NCBI Taxonomy" id="1867258"/>
    <lineage>
        <taxon>Archaea</taxon>
        <taxon>Thermoproteota</taxon>
        <taxon>Methanosuratincolia</taxon>
        <taxon>Candidatus Methanomethylicales</taxon>
        <taxon>Candidatus Methanomethylicaceae</taxon>
        <taxon>Candidatus Methanomethylicus</taxon>
    </lineage>
</organism>
<comment type="caution">
    <text evidence="1">The sequence shown here is derived from an EMBL/GenBank/DDBJ whole genome shotgun (WGS) entry which is preliminary data.</text>
</comment>
<evidence type="ECO:0000313" key="1">
    <source>
        <dbReference type="EMBL" id="HFK19977.1"/>
    </source>
</evidence>
<protein>
    <submittedName>
        <fullName evidence="1">Uncharacterized protein</fullName>
    </submittedName>
</protein>
<sequence length="74" mass="8604">MPLPLWLELIQDVLGYQNYASYPEMIGNYKICKKRGNRNLMEISYSIFLFASPIKRAFYLKGEKEAGVFAFVAF</sequence>
<dbReference type="EMBL" id="DSTX01000002">
    <property type="protein sequence ID" value="HFK19977.1"/>
    <property type="molecule type" value="Genomic_DNA"/>
</dbReference>
<dbReference type="AlphaFoldDB" id="A0A7C3J424"/>
<proteinExistence type="predicted"/>
<reference evidence="1" key="1">
    <citation type="journal article" date="2020" name="mSystems">
        <title>Genome- and Community-Level Interaction Insights into Carbon Utilization and Element Cycling Functions of Hydrothermarchaeota in Hydrothermal Sediment.</title>
        <authorList>
            <person name="Zhou Z."/>
            <person name="Liu Y."/>
            <person name="Xu W."/>
            <person name="Pan J."/>
            <person name="Luo Z.H."/>
            <person name="Li M."/>
        </authorList>
    </citation>
    <scope>NUCLEOTIDE SEQUENCE [LARGE SCALE GENOMIC DNA]</scope>
    <source>
        <strain evidence="1">SpSt-468</strain>
    </source>
</reference>
<accession>A0A7C3J424</accession>
<name>A0A7C3J424_9CREN</name>